<feature type="transmembrane region" description="Helical" evidence="1">
    <location>
        <begin position="117"/>
        <end position="134"/>
    </location>
</feature>
<dbReference type="HOGENOM" id="CLU_151792_0_0_9"/>
<gene>
    <name evidence="2" type="ORF">Clopa_1618</name>
</gene>
<dbReference type="KEGG" id="cpas:Clopa_1618"/>
<keyword evidence="1" id="KW-1133">Transmembrane helix</keyword>
<dbReference type="EMBL" id="CP003261">
    <property type="protein sequence ID" value="AGK96544.1"/>
    <property type="molecule type" value="Genomic_DNA"/>
</dbReference>
<evidence type="ECO:0000313" key="2">
    <source>
        <dbReference type="EMBL" id="AGK96544.1"/>
    </source>
</evidence>
<keyword evidence="3" id="KW-1185">Reference proteome</keyword>
<dbReference type="SUPFAM" id="SSF82866">
    <property type="entry name" value="Multidrug efflux transporter AcrB transmembrane domain"/>
    <property type="match status" value="1"/>
</dbReference>
<evidence type="ECO:0000313" key="3">
    <source>
        <dbReference type="Proteomes" id="UP000013523"/>
    </source>
</evidence>
<organism evidence="2 3">
    <name type="scientific">Clostridium pasteurianum BC1</name>
    <dbReference type="NCBI Taxonomy" id="86416"/>
    <lineage>
        <taxon>Bacteria</taxon>
        <taxon>Bacillati</taxon>
        <taxon>Bacillota</taxon>
        <taxon>Clostridia</taxon>
        <taxon>Eubacteriales</taxon>
        <taxon>Clostridiaceae</taxon>
        <taxon>Clostridium</taxon>
    </lineage>
</organism>
<dbReference type="eggNOG" id="COG4892">
    <property type="taxonomic scope" value="Bacteria"/>
</dbReference>
<dbReference type="Proteomes" id="UP000013523">
    <property type="component" value="Chromosome"/>
</dbReference>
<evidence type="ECO:0000256" key="1">
    <source>
        <dbReference type="SAM" id="Phobius"/>
    </source>
</evidence>
<sequence length="135" mass="15611">MNLKHFIGPLGTLTAIGFIFALLNFFVKFINKNYILKLPKDKNYFVTYYKKIMKFIVKNHKTAGIITFILMLLHFFIAYNSHRIKITGIIAAIIMTAVVILGIYGKSIKRPRGKWLTIHRSLAFILIIAIIFHIL</sequence>
<feature type="transmembrane region" description="Helical" evidence="1">
    <location>
        <begin position="62"/>
        <end position="80"/>
    </location>
</feature>
<accession>R4K7S0</accession>
<dbReference type="RefSeq" id="WP_015614863.1">
    <property type="nucleotide sequence ID" value="NC_021182.1"/>
</dbReference>
<keyword evidence="1" id="KW-0472">Membrane</keyword>
<reference evidence="2 3" key="1">
    <citation type="submission" date="2012-01" db="EMBL/GenBank/DDBJ databases">
        <title>Complete sequence of chromosome of Clostridium pasteurianum BC1.</title>
        <authorList>
            <consortium name="US DOE Joint Genome Institute"/>
            <person name="Lucas S."/>
            <person name="Han J."/>
            <person name="Lapidus A."/>
            <person name="Cheng J.-F."/>
            <person name="Goodwin L."/>
            <person name="Pitluck S."/>
            <person name="Peters L."/>
            <person name="Mikhailova N."/>
            <person name="Teshima H."/>
            <person name="Detter J.C."/>
            <person name="Han C."/>
            <person name="Tapia R."/>
            <person name="Land M."/>
            <person name="Hauser L."/>
            <person name="Kyrpides N."/>
            <person name="Ivanova N."/>
            <person name="Pagani I."/>
            <person name="Dunn J."/>
            <person name="Taghavi S."/>
            <person name="Francis A."/>
            <person name="van der Lelie D."/>
            <person name="Woyke T."/>
        </authorList>
    </citation>
    <scope>NUCLEOTIDE SEQUENCE [LARGE SCALE GENOMIC DNA]</scope>
    <source>
        <strain evidence="2 3">BC1</strain>
    </source>
</reference>
<keyword evidence="1" id="KW-0812">Transmembrane</keyword>
<dbReference type="PATRIC" id="fig|86416.3.peg.1593"/>
<name>R4K7S0_CLOPA</name>
<protein>
    <submittedName>
        <fullName evidence="2">Uncharacterized protein</fullName>
    </submittedName>
</protein>
<proteinExistence type="predicted"/>
<feature type="transmembrane region" description="Helical" evidence="1">
    <location>
        <begin position="6"/>
        <end position="27"/>
    </location>
</feature>
<dbReference type="OrthoDB" id="2085228at2"/>
<feature type="transmembrane region" description="Helical" evidence="1">
    <location>
        <begin position="86"/>
        <end position="105"/>
    </location>
</feature>
<dbReference type="AlphaFoldDB" id="R4K7S0"/>